<sequence length="231" mass="26817">MILRDARLLKFDQSLLALAESNICNGPIYFNCYPDFTVALRDPNILDVLTLDIKMKNIEMKEGSDPLAVIYRVYYKVMSTTVEPRALIDHTKNETIIFEANLENSQICIPKKLKWEEIRRNETWNLEEMNQPKPLRLNKDITNIVEHTNGNIQISFGKNIGESSRHSTYVPSSLISENEKDYLRRSQSLKFKGVDFSSSIPKPVYEEDNKSDETVSTYNYKPTEVDHYEQL</sequence>
<dbReference type="Pfam" id="PF01107">
    <property type="entry name" value="MP"/>
    <property type="match status" value="1"/>
</dbReference>
<dbReference type="Proteomes" id="UP001151760">
    <property type="component" value="Unassembled WGS sequence"/>
</dbReference>
<dbReference type="EMBL" id="BQNB010012396">
    <property type="protein sequence ID" value="GJT03063.1"/>
    <property type="molecule type" value="Genomic_DNA"/>
</dbReference>
<reference evidence="2" key="1">
    <citation type="journal article" date="2022" name="Int. J. Mol. Sci.">
        <title>Draft Genome of Tanacetum Coccineum: Genomic Comparison of Closely Related Tanacetum-Family Plants.</title>
        <authorList>
            <person name="Yamashiro T."/>
            <person name="Shiraishi A."/>
            <person name="Nakayama K."/>
            <person name="Satake H."/>
        </authorList>
    </citation>
    <scope>NUCLEOTIDE SEQUENCE</scope>
</reference>
<feature type="compositionally biased region" description="Basic and acidic residues" evidence="1">
    <location>
        <begin position="204"/>
        <end position="213"/>
    </location>
</feature>
<evidence type="ECO:0000256" key="1">
    <source>
        <dbReference type="SAM" id="MobiDB-lite"/>
    </source>
</evidence>
<feature type="region of interest" description="Disordered" evidence="1">
    <location>
        <begin position="202"/>
        <end position="231"/>
    </location>
</feature>
<name>A0ABQ5API7_9ASTR</name>
<keyword evidence="3" id="KW-1185">Reference proteome</keyword>
<proteinExistence type="predicted"/>
<accession>A0ABQ5API7</accession>
<evidence type="ECO:0000313" key="2">
    <source>
        <dbReference type="EMBL" id="GJT03063.1"/>
    </source>
</evidence>
<evidence type="ECO:0000313" key="3">
    <source>
        <dbReference type="Proteomes" id="UP001151760"/>
    </source>
</evidence>
<comment type="caution">
    <text evidence="2">The sequence shown here is derived from an EMBL/GenBank/DDBJ whole genome shotgun (WGS) entry which is preliminary data.</text>
</comment>
<dbReference type="InterPro" id="IPR028919">
    <property type="entry name" value="Viral_movement"/>
</dbReference>
<organism evidence="2 3">
    <name type="scientific">Tanacetum coccineum</name>
    <dbReference type="NCBI Taxonomy" id="301880"/>
    <lineage>
        <taxon>Eukaryota</taxon>
        <taxon>Viridiplantae</taxon>
        <taxon>Streptophyta</taxon>
        <taxon>Embryophyta</taxon>
        <taxon>Tracheophyta</taxon>
        <taxon>Spermatophyta</taxon>
        <taxon>Magnoliopsida</taxon>
        <taxon>eudicotyledons</taxon>
        <taxon>Gunneridae</taxon>
        <taxon>Pentapetalae</taxon>
        <taxon>asterids</taxon>
        <taxon>campanulids</taxon>
        <taxon>Asterales</taxon>
        <taxon>Asteraceae</taxon>
        <taxon>Asteroideae</taxon>
        <taxon>Anthemideae</taxon>
        <taxon>Anthemidinae</taxon>
        <taxon>Tanacetum</taxon>
    </lineage>
</organism>
<gene>
    <name evidence="2" type="ORF">Tco_0824232</name>
</gene>
<dbReference type="InterPro" id="IPR051596">
    <property type="entry name" value="Caulimoviridae_Movement"/>
</dbReference>
<reference evidence="2" key="2">
    <citation type="submission" date="2022-01" db="EMBL/GenBank/DDBJ databases">
        <authorList>
            <person name="Yamashiro T."/>
            <person name="Shiraishi A."/>
            <person name="Satake H."/>
            <person name="Nakayama K."/>
        </authorList>
    </citation>
    <scope>NUCLEOTIDE SEQUENCE</scope>
</reference>
<protein>
    <submittedName>
        <fullName evidence="2">Enzymatic polyprotein</fullName>
    </submittedName>
</protein>
<dbReference type="PANTHER" id="PTHR47599:SF4">
    <property type="entry name" value="POLYPROTEIN"/>
    <property type="match status" value="1"/>
</dbReference>
<dbReference type="PANTHER" id="PTHR47599">
    <property type="entry name" value="CELL-TO-CELL MOVEMENT PROTEIN"/>
    <property type="match status" value="1"/>
</dbReference>